<dbReference type="EMBL" id="JAGGLD010000002">
    <property type="protein sequence ID" value="MBP2000562.1"/>
    <property type="molecule type" value="Genomic_DNA"/>
</dbReference>
<organism evidence="1 2">
    <name type="scientific">Paenibacillus shirakamiensis</name>
    <dbReference type="NCBI Taxonomy" id="1265935"/>
    <lineage>
        <taxon>Bacteria</taxon>
        <taxon>Bacillati</taxon>
        <taxon>Bacillota</taxon>
        <taxon>Bacilli</taxon>
        <taxon>Bacillales</taxon>
        <taxon>Paenibacillaceae</taxon>
        <taxon>Paenibacillus</taxon>
    </lineage>
</organism>
<name>A0ABS4JFR5_9BACL</name>
<protein>
    <submittedName>
        <fullName evidence="1">Uncharacterized protein</fullName>
    </submittedName>
</protein>
<gene>
    <name evidence="1" type="ORF">J2Z69_001593</name>
</gene>
<evidence type="ECO:0000313" key="1">
    <source>
        <dbReference type="EMBL" id="MBP2000562.1"/>
    </source>
</evidence>
<comment type="caution">
    <text evidence="1">The sequence shown here is derived from an EMBL/GenBank/DDBJ whole genome shotgun (WGS) entry which is preliminary data.</text>
</comment>
<sequence length="92" mass="10867">MSYRPIVNKVTEASNNDKDGLYEFMVNMEDGTQTRVFYQRYPEWKLTNISRLLRNPCPICRKDFICKCMDNFTADIHNQLIEGQFLEHAATK</sequence>
<keyword evidence="2" id="KW-1185">Reference proteome</keyword>
<dbReference type="RefSeq" id="WP_209860870.1">
    <property type="nucleotide sequence ID" value="NZ_JAGGLD010000002.1"/>
</dbReference>
<evidence type="ECO:0000313" key="2">
    <source>
        <dbReference type="Proteomes" id="UP001519288"/>
    </source>
</evidence>
<dbReference type="Proteomes" id="UP001519288">
    <property type="component" value="Unassembled WGS sequence"/>
</dbReference>
<accession>A0ABS4JFR5</accession>
<proteinExistence type="predicted"/>
<reference evidence="1 2" key="1">
    <citation type="submission" date="2021-03" db="EMBL/GenBank/DDBJ databases">
        <title>Genomic Encyclopedia of Type Strains, Phase IV (KMG-IV): sequencing the most valuable type-strain genomes for metagenomic binning, comparative biology and taxonomic classification.</title>
        <authorList>
            <person name="Goeker M."/>
        </authorList>
    </citation>
    <scope>NUCLEOTIDE SEQUENCE [LARGE SCALE GENOMIC DNA]</scope>
    <source>
        <strain evidence="1 2">DSM 26806</strain>
    </source>
</reference>